<organism evidence="4 5">
    <name type="scientific">Polychaeton citri CBS 116435</name>
    <dbReference type="NCBI Taxonomy" id="1314669"/>
    <lineage>
        <taxon>Eukaryota</taxon>
        <taxon>Fungi</taxon>
        <taxon>Dikarya</taxon>
        <taxon>Ascomycota</taxon>
        <taxon>Pezizomycotina</taxon>
        <taxon>Dothideomycetes</taxon>
        <taxon>Dothideomycetidae</taxon>
        <taxon>Capnodiales</taxon>
        <taxon>Capnodiaceae</taxon>
        <taxon>Polychaeton</taxon>
    </lineage>
</organism>
<dbReference type="AlphaFoldDB" id="A0A9P4Q446"/>
<evidence type="ECO:0000313" key="4">
    <source>
        <dbReference type="EMBL" id="KAF2719424.1"/>
    </source>
</evidence>
<evidence type="ECO:0000256" key="2">
    <source>
        <dbReference type="ARBA" id="ARBA00023002"/>
    </source>
</evidence>
<feature type="non-terminal residue" evidence="4">
    <location>
        <position position="145"/>
    </location>
</feature>
<proteinExistence type="predicted"/>
<gene>
    <name evidence="4" type="ORF">K431DRAFT_286716</name>
</gene>
<accession>A0A9P4Q446</accession>
<dbReference type="PANTHER" id="PTHR47706">
    <property type="entry name" value="NMRA-LIKE FAMILY PROTEIN"/>
    <property type="match status" value="1"/>
</dbReference>
<dbReference type="PANTHER" id="PTHR47706:SF9">
    <property type="entry name" value="NMRA-LIKE DOMAIN-CONTAINING PROTEIN-RELATED"/>
    <property type="match status" value="1"/>
</dbReference>
<dbReference type="InterPro" id="IPR008030">
    <property type="entry name" value="NmrA-like"/>
</dbReference>
<dbReference type="InterPro" id="IPR036291">
    <property type="entry name" value="NAD(P)-bd_dom_sf"/>
</dbReference>
<keyword evidence="2" id="KW-0560">Oxidoreductase</keyword>
<dbReference type="InterPro" id="IPR051609">
    <property type="entry name" value="NmrA/Isoflavone_reductase-like"/>
</dbReference>
<evidence type="ECO:0000313" key="5">
    <source>
        <dbReference type="Proteomes" id="UP000799441"/>
    </source>
</evidence>
<dbReference type="Proteomes" id="UP000799441">
    <property type="component" value="Unassembled WGS sequence"/>
</dbReference>
<dbReference type="GO" id="GO:0016491">
    <property type="term" value="F:oxidoreductase activity"/>
    <property type="evidence" value="ECO:0007669"/>
    <property type="project" value="UniProtKB-KW"/>
</dbReference>
<dbReference type="SUPFAM" id="SSF51735">
    <property type="entry name" value="NAD(P)-binding Rossmann-fold domains"/>
    <property type="match status" value="1"/>
</dbReference>
<dbReference type="OrthoDB" id="419598at2759"/>
<sequence>MAPTNHLQKVVLVGASGNTGKVILSSLLTSPAKFNITVIARPESKANLPSTINVIRMSYGPDADQVALTKAFEGQDVAIFCLAPAATMDQLKLIDAAAAAGVKWIVPNEWANDGSNKEMVDRVPGFLPKRQAREAIEAKGVKWIG</sequence>
<dbReference type="EMBL" id="MU003811">
    <property type="protein sequence ID" value="KAF2719424.1"/>
    <property type="molecule type" value="Genomic_DNA"/>
</dbReference>
<keyword evidence="1" id="KW-0521">NADP</keyword>
<comment type="caution">
    <text evidence="4">The sequence shown here is derived from an EMBL/GenBank/DDBJ whole genome shotgun (WGS) entry which is preliminary data.</text>
</comment>
<name>A0A9P4Q446_9PEZI</name>
<dbReference type="Gene3D" id="3.40.50.720">
    <property type="entry name" value="NAD(P)-binding Rossmann-like Domain"/>
    <property type="match status" value="1"/>
</dbReference>
<evidence type="ECO:0000256" key="1">
    <source>
        <dbReference type="ARBA" id="ARBA00022857"/>
    </source>
</evidence>
<keyword evidence="5" id="KW-1185">Reference proteome</keyword>
<dbReference type="Pfam" id="PF05368">
    <property type="entry name" value="NmrA"/>
    <property type="match status" value="1"/>
</dbReference>
<protein>
    <submittedName>
        <fullName evidence="4">NAD(P)-binding protein</fullName>
    </submittedName>
</protein>
<evidence type="ECO:0000259" key="3">
    <source>
        <dbReference type="Pfam" id="PF05368"/>
    </source>
</evidence>
<feature type="domain" description="NmrA-like" evidence="3">
    <location>
        <begin position="8"/>
        <end position="142"/>
    </location>
</feature>
<reference evidence="4" key="1">
    <citation type="journal article" date="2020" name="Stud. Mycol.">
        <title>101 Dothideomycetes genomes: a test case for predicting lifestyles and emergence of pathogens.</title>
        <authorList>
            <person name="Haridas S."/>
            <person name="Albert R."/>
            <person name="Binder M."/>
            <person name="Bloem J."/>
            <person name="Labutti K."/>
            <person name="Salamov A."/>
            <person name="Andreopoulos B."/>
            <person name="Baker S."/>
            <person name="Barry K."/>
            <person name="Bills G."/>
            <person name="Bluhm B."/>
            <person name="Cannon C."/>
            <person name="Castanera R."/>
            <person name="Culley D."/>
            <person name="Daum C."/>
            <person name="Ezra D."/>
            <person name="Gonzalez J."/>
            <person name="Henrissat B."/>
            <person name="Kuo A."/>
            <person name="Liang C."/>
            <person name="Lipzen A."/>
            <person name="Lutzoni F."/>
            <person name="Magnuson J."/>
            <person name="Mondo S."/>
            <person name="Nolan M."/>
            <person name="Ohm R."/>
            <person name="Pangilinan J."/>
            <person name="Park H.-J."/>
            <person name="Ramirez L."/>
            <person name="Alfaro M."/>
            <person name="Sun H."/>
            <person name="Tritt A."/>
            <person name="Yoshinaga Y."/>
            <person name="Zwiers L.-H."/>
            <person name="Turgeon B."/>
            <person name="Goodwin S."/>
            <person name="Spatafora J."/>
            <person name="Crous P."/>
            <person name="Grigoriev I."/>
        </authorList>
    </citation>
    <scope>NUCLEOTIDE SEQUENCE</scope>
    <source>
        <strain evidence="4">CBS 116435</strain>
    </source>
</reference>